<dbReference type="RefSeq" id="WP_154510701.1">
    <property type="nucleotide sequence ID" value="NZ_VUMH01000006.1"/>
</dbReference>
<feature type="region of interest" description="Disordered" evidence="1">
    <location>
        <begin position="122"/>
        <end position="162"/>
    </location>
</feature>
<accession>A0A6L5XKQ6</accession>
<reference evidence="2 3" key="1">
    <citation type="submission" date="2019-09" db="EMBL/GenBank/DDBJ databases">
        <title>In-depth cultivation of the pig gut microbiome towards novel bacterial diversity and tailored functional studies.</title>
        <authorList>
            <person name="Wylensek D."/>
            <person name="Hitch T.C.A."/>
            <person name="Clavel T."/>
        </authorList>
    </citation>
    <scope>NUCLEOTIDE SEQUENCE [LARGE SCALE GENOMIC DNA]</scope>
    <source>
        <strain evidence="2 3">PG-178-WT-4</strain>
    </source>
</reference>
<sequence length="162" mass="18041">MSVFFLHAQSSTAEISSHNAVASVPRGGCSVHQHLKRAFHWSFHESARSARRSASTDAEADCGDQVSFSQEALALAKQALYRRQTAGRGLAVQDRQDQADADSTDNRQKLFQQFRSYVHRDGINFPGMSAAETEERSQTEAISESRQAGEADEKINKKNFRH</sequence>
<evidence type="ECO:0000313" key="3">
    <source>
        <dbReference type="Proteomes" id="UP000477488"/>
    </source>
</evidence>
<gene>
    <name evidence="2" type="ORF">FYJ44_07255</name>
</gene>
<evidence type="ECO:0000313" key="2">
    <source>
        <dbReference type="EMBL" id="MSS27843.1"/>
    </source>
</evidence>
<comment type="caution">
    <text evidence="2">The sequence shown here is derived from an EMBL/GenBank/DDBJ whole genome shotgun (WGS) entry which is preliminary data.</text>
</comment>
<feature type="compositionally biased region" description="Basic and acidic residues" evidence="1">
    <location>
        <begin position="94"/>
        <end position="105"/>
    </location>
</feature>
<keyword evidence="3" id="KW-1185">Reference proteome</keyword>
<feature type="compositionally biased region" description="Basic and acidic residues" evidence="1">
    <location>
        <begin position="147"/>
        <end position="156"/>
    </location>
</feature>
<dbReference type="Proteomes" id="UP000477488">
    <property type="component" value="Unassembled WGS sequence"/>
</dbReference>
<dbReference type="EMBL" id="VUMH01000006">
    <property type="protein sequence ID" value="MSS27843.1"/>
    <property type="molecule type" value="Genomic_DNA"/>
</dbReference>
<evidence type="ECO:0000256" key="1">
    <source>
        <dbReference type="SAM" id="MobiDB-lite"/>
    </source>
</evidence>
<feature type="region of interest" description="Disordered" evidence="1">
    <location>
        <begin position="86"/>
        <end position="105"/>
    </location>
</feature>
<proteinExistence type="predicted"/>
<protein>
    <submittedName>
        <fullName evidence="2">Uncharacterized protein</fullName>
    </submittedName>
</protein>
<organism evidence="2 3">
    <name type="scientific">Desulfovibrio porci</name>
    <dbReference type="NCBI Taxonomy" id="2605782"/>
    <lineage>
        <taxon>Bacteria</taxon>
        <taxon>Pseudomonadati</taxon>
        <taxon>Thermodesulfobacteriota</taxon>
        <taxon>Desulfovibrionia</taxon>
        <taxon>Desulfovibrionales</taxon>
        <taxon>Desulfovibrionaceae</taxon>
        <taxon>Desulfovibrio</taxon>
    </lineage>
</organism>
<name>A0A6L5XKQ6_9BACT</name>
<dbReference type="AlphaFoldDB" id="A0A6L5XKQ6"/>